<feature type="compositionally biased region" description="Gly residues" evidence="12">
    <location>
        <begin position="66"/>
        <end position="81"/>
    </location>
</feature>
<evidence type="ECO:0000256" key="2">
    <source>
        <dbReference type="ARBA" id="ARBA00006991"/>
    </source>
</evidence>
<dbReference type="PROSITE" id="PS00028">
    <property type="entry name" value="ZINC_FINGER_C2H2_1"/>
    <property type="match status" value="4"/>
</dbReference>
<dbReference type="SUPFAM" id="SSF57667">
    <property type="entry name" value="beta-beta-alpha zinc fingers"/>
    <property type="match status" value="2"/>
</dbReference>
<dbReference type="EMBL" id="MCGO01000025">
    <property type="protein sequence ID" value="ORY43516.1"/>
    <property type="molecule type" value="Genomic_DNA"/>
</dbReference>
<evidence type="ECO:0000256" key="8">
    <source>
        <dbReference type="ARBA" id="ARBA00023125"/>
    </source>
</evidence>
<dbReference type="PANTHER" id="PTHR19818">
    <property type="entry name" value="ZINC FINGER PROTEIN ZIC AND GLI"/>
    <property type="match status" value="1"/>
</dbReference>
<protein>
    <recommendedName>
        <fullName evidence="13">C2H2-type domain-containing protein</fullName>
    </recommendedName>
</protein>
<feature type="region of interest" description="Disordered" evidence="12">
    <location>
        <begin position="192"/>
        <end position="219"/>
    </location>
</feature>
<evidence type="ECO:0000256" key="1">
    <source>
        <dbReference type="ARBA" id="ARBA00004123"/>
    </source>
</evidence>
<evidence type="ECO:0000313" key="14">
    <source>
        <dbReference type="EMBL" id="ORY43516.1"/>
    </source>
</evidence>
<dbReference type="OrthoDB" id="3437960at2759"/>
<keyword evidence="3" id="KW-0479">Metal-binding</keyword>
<feature type="region of interest" description="Disordered" evidence="12">
    <location>
        <begin position="24"/>
        <end position="112"/>
    </location>
</feature>
<feature type="compositionally biased region" description="Basic and acidic residues" evidence="12">
    <location>
        <begin position="346"/>
        <end position="355"/>
    </location>
</feature>
<evidence type="ECO:0000259" key="13">
    <source>
        <dbReference type="PROSITE" id="PS50157"/>
    </source>
</evidence>
<accession>A0A1Y2C998</accession>
<keyword evidence="5 11" id="KW-0863">Zinc-finger</keyword>
<dbReference type="SMART" id="SM00355">
    <property type="entry name" value="ZnF_C2H2"/>
    <property type="match status" value="4"/>
</dbReference>
<feature type="compositionally biased region" description="Low complexity" evidence="12">
    <location>
        <begin position="192"/>
        <end position="212"/>
    </location>
</feature>
<feature type="compositionally biased region" description="Acidic residues" evidence="12">
    <location>
        <begin position="400"/>
        <end position="419"/>
    </location>
</feature>
<dbReference type="GO" id="GO:0000981">
    <property type="term" value="F:DNA-binding transcription factor activity, RNA polymerase II-specific"/>
    <property type="evidence" value="ECO:0007669"/>
    <property type="project" value="UniProtKB-ARBA"/>
</dbReference>
<feature type="domain" description="C2H2-type" evidence="13">
    <location>
        <begin position="254"/>
        <end position="281"/>
    </location>
</feature>
<dbReference type="FunFam" id="3.30.160.60:FF:001480">
    <property type="entry name" value="Si:cabz01071911.3"/>
    <property type="match status" value="1"/>
</dbReference>
<gene>
    <name evidence="14" type="ORF">BCR33DRAFT_766685</name>
</gene>
<feature type="compositionally biased region" description="Low complexity" evidence="12">
    <location>
        <begin position="378"/>
        <end position="390"/>
    </location>
</feature>
<evidence type="ECO:0000256" key="7">
    <source>
        <dbReference type="ARBA" id="ARBA00023015"/>
    </source>
</evidence>
<evidence type="ECO:0000256" key="3">
    <source>
        <dbReference type="ARBA" id="ARBA00022723"/>
    </source>
</evidence>
<evidence type="ECO:0000256" key="6">
    <source>
        <dbReference type="ARBA" id="ARBA00022833"/>
    </source>
</evidence>
<evidence type="ECO:0000256" key="10">
    <source>
        <dbReference type="ARBA" id="ARBA00023242"/>
    </source>
</evidence>
<evidence type="ECO:0000313" key="15">
    <source>
        <dbReference type="Proteomes" id="UP000193642"/>
    </source>
</evidence>
<dbReference type="PANTHER" id="PTHR19818:SF169">
    <property type="entry name" value="C2H2-TYPE DOMAIN-CONTAINING PROTEIN"/>
    <property type="match status" value="1"/>
</dbReference>
<feature type="compositionally biased region" description="Gly residues" evidence="12">
    <location>
        <begin position="356"/>
        <end position="366"/>
    </location>
</feature>
<dbReference type="GO" id="GO:0045944">
    <property type="term" value="P:positive regulation of transcription by RNA polymerase II"/>
    <property type="evidence" value="ECO:0007669"/>
    <property type="project" value="UniProtKB-ARBA"/>
</dbReference>
<comment type="similarity">
    <text evidence="2">Belongs to the krueppel C2H2-type zinc-finger protein family.</text>
</comment>
<keyword evidence="15" id="KW-1185">Reference proteome</keyword>
<dbReference type="GO" id="GO:0008270">
    <property type="term" value="F:zinc ion binding"/>
    <property type="evidence" value="ECO:0007669"/>
    <property type="project" value="UniProtKB-KW"/>
</dbReference>
<evidence type="ECO:0000256" key="9">
    <source>
        <dbReference type="ARBA" id="ARBA00023163"/>
    </source>
</evidence>
<keyword evidence="9" id="KW-0804">Transcription</keyword>
<proteinExistence type="inferred from homology"/>
<feature type="domain" description="C2H2-type" evidence="13">
    <location>
        <begin position="224"/>
        <end position="253"/>
    </location>
</feature>
<feature type="domain" description="C2H2-type" evidence="13">
    <location>
        <begin position="282"/>
        <end position="311"/>
    </location>
</feature>
<dbReference type="FunFam" id="3.30.160.60:FF:000072">
    <property type="entry name" value="zinc finger protein 143 isoform X1"/>
    <property type="match status" value="1"/>
</dbReference>
<keyword evidence="10" id="KW-0539">Nucleus</keyword>
<name>A0A1Y2C998_9FUNG</name>
<dbReference type="GO" id="GO:0000978">
    <property type="term" value="F:RNA polymerase II cis-regulatory region sequence-specific DNA binding"/>
    <property type="evidence" value="ECO:0007669"/>
    <property type="project" value="TreeGrafter"/>
</dbReference>
<feature type="compositionally biased region" description="Low complexity" evidence="12">
    <location>
        <begin position="39"/>
        <end position="52"/>
    </location>
</feature>
<dbReference type="Gene3D" id="3.30.160.60">
    <property type="entry name" value="Classic Zinc Finger"/>
    <property type="match status" value="3"/>
</dbReference>
<dbReference type="Proteomes" id="UP000193642">
    <property type="component" value="Unassembled WGS sequence"/>
</dbReference>
<dbReference type="STRING" id="329046.A0A1Y2C998"/>
<dbReference type="GO" id="GO:0005634">
    <property type="term" value="C:nucleus"/>
    <property type="evidence" value="ECO:0007669"/>
    <property type="project" value="UniProtKB-SubCell"/>
</dbReference>
<keyword evidence="6" id="KW-0862">Zinc</keyword>
<reference evidence="14 15" key="1">
    <citation type="submission" date="2016-07" db="EMBL/GenBank/DDBJ databases">
        <title>Pervasive Adenine N6-methylation of Active Genes in Fungi.</title>
        <authorList>
            <consortium name="DOE Joint Genome Institute"/>
            <person name="Mondo S.J."/>
            <person name="Dannebaum R.O."/>
            <person name="Kuo R.C."/>
            <person name="Labutti K."/>
            <person name="Haridas S."/>
            <person name="Kuo A."/>
            <person name="Salamov A."/>
            <person name="Ahrendt S.R."/>
            <person name="Lipzen A."/>
            <person name="Sullivan W."/>
            <person name="Andreopoulos W.B."/>
            <person name="Clum A."/>
            <person name="Lindquist E."/>
            <person name="Daum C."/>
            <person name="Ramamoorthy G.K."/>
            <person name="Gryganskyi A."/>
            <person name="Culley D."/>
            <person name="Magnuson J.K."/>
            <person name="James T.Y."/>
            <person name="O'Malley M.A."/>
            <person name="Stajich J.E."/>
            <person name="Spatafora J.W."/>
            <person name="Visel A."/>
            <person name="Grigoriev I.V."/>
        </authorList>
    </citation>
    <scope>NUCLEOTIDE SEQUENCE [LARGE SCALE GENOMIC DNA]</scope>
    <source>
        <strain evidence="14 15">JEL800</strain>
    </source>
</reference>
<organism evidence="14 15">
    <name type="scientific">Rhizoclosmatium globosum</name>
    <dbReference type="NCBI Taxonomy" id="329046"/>
    <lineage>
        <taxon>Eukaryota</taxon>
        <taxon>Fungi</taxon>
        <taxon>Fungi incertae sedis</taxon>
        <taxon>Chytridiomycota</taxon>
        <taxon>Chytridiomycota incertae sedis</taxon>
        <taxon>Chytridiomycetes</taxon>
        <taxon>Chytridiales</taxon>
        <taxon>Chytriomycetaceae</taxon>
        <taxon>Rhizoclosmatium</taxon>
    </lineage>
</organism>
<evidence type="ECO:0000256" key="11">
    <source>
        <dbReference type="PROSITE-ProRule" id="PRU00042"/>
    </source>
</evidence>
<keyword evidence="7" id="KW-0805">Transcription regulation</keyword>
<dbReference type="AlphaFoldDB" id="A0A1Y2C998"/>
<dbReference type="InterPro" id="IPR050329">
    <property type="entry name" value="GLI_C2H2-zinc-finger"/>
</dbReference>
<comment type="caution">
    <text evidence="14">The sequence shown here is derived from an EMBL/GenBank/DDBJ whole genome shotgun (WGS) entry which is preliminary data.</text>
</comment>
<comment type="subcellular location">
    <subcellularLocation>
        <location evidence="1">Nucleus</location>
    </subcellularLocation>
</comment>
<dbReference type="InterPro" id="IPR013087">
    <property type="entry name" value="Znf_C2H2_type"/>
</dbReference>
<evidence type="ECO:0000256" key="4">
    <source>
        <dbReference type="ARBA" id="ARBA00022737"/>
    </source>
</evidence>
<feature type="region of interest" description="Disordered" evidence="12">
    <location>
        <begin position="346"/>
        <end position="419"/>
    </location>
</feature>
<keyword evidence="4" id="KW-0677">Repeat</keyword>
<dbReference type="InterPro" id="IPR036236">
    <property type="entry name" value="Znf_C2H2_sf"/>
</dbReference>
<evidence type="ECO:0000256" key="5">
    <source>
        <dbReference type="ARBA" id="ARBA00022771"/>
    </source>
</evidence>
<feature type="compositionally biased region" description="Polar residues" evidence="12">
    <location>
        <begin position="53"/>
        <end position="64"/>
    </location>
</feature>
<dbReference type="Pfam" id="PF00096">
    <property type="entry name" value="zf-C2H2"/>
    <property type="match status" value="2"/>
</dbReference>
<dbReference type="PROSITE" id="PS50157">
    <property type="entry name" value="ZINC_FINGER_C2H2_2"/>
    <property type="match status" value="3"/>
</dbReference>
<evidence type="ECO:0000256" key="12">
    <source>
        <dbReference type="SAM" id="MobiDB-lite"/>
    </source>
</evidence>
<dbReference type="FunFam" id="3.30.160.60:FF:000125">
    <property type="entry name" value="Putative zinc finger protein 143"/>
    <property type="match status" value="1"/>
</dbReference>
<sequence length="419" mass="45450">MEPVDGSKLPSFSAFVASVELGRRSDGPLTPAEGGTLTNSVASSAGSSSLNSETLNGVNQSVETGNGEGGQGEGQGQGQGSNGVLHMQPLLNQPTPIGTPPDAPASSAMFPNSLLGSMNQSIHQSISASLSPSEISCDPPIPFPFNYGILHQDAFQLQQHIQNRLVQQSDTGMVSASPLSTQHQIPIHSLNPQQQLQQQQPPPQQQQQSSNHHQSHFPAHNRSFACSHPGCGKQFAYLSILKVHTRVHTGDRPHKCTLCENSYTTSSRLKIHMRSHTNEAPYICEYPNCGKRFKSNSNLAQHSRVHMDKREREEFEARNKRTIVCKVCGNLYKTVKSMDQHFWREHVGKGGDRSDGGGSKGNGSGSGSRDSVRENENRNNGSSSSNNNGVGKRGMSQSAGEDDDEDDEDDEEEVDEEED</sequence>
<keyword evidence="8" id="KW-0238">DNA-binding</keyword>